<dbReference type="Proteomes" id="UP001168528">
    <property type="component" value="Unassembled WGS sequence"/>
</dbReference>
<accession>A0ABT8R5P2</accession>
<keyword evidence="3" id="KW-0949">S-adenosyl-L-methionine</keyword>
<evidence type="ECO:0000259" key="4">
    <source>
        <dbReference type="Pfam" id="PF00891"/>
    </source>
</evidence>
<evidence type="ECO:0000259" key="5">
    <source>
        <dbReference type="Pfam" id="PF08100"/>
    </source>
</evidence>
<gene>
    <name evidence="6" type="ORF">Q0590_14100</name>
</gene>
<dbReference type="InterPro" id="IPR029063">
    <property type="entry name" value="SAM-dependent_MTases_sf"/>
</dbReference>
<dbReference type="PANTHER" id="PTHR43712">
    <property type="entry name" value="PUTATIVE (AFU_ORTHOLOGUE AFUA_4G14580)-RELATED"/>
    <property type="match status" value="1"/>
</dbReference>
<evidence type="ECO:0000256" key="1">
    <source>
        <dbReference type="ARBA" id="ARBA00022603"/>
    </source>
</evidence>
<organism evidence="6 7">
    <name type="scientific">Rhodocytophaga aerolata</name>
    <dbReference type="NCBI Taxonomy" id="455078"/>
    <lineage>
        <taxon>Bacteria</taxon>
        <taxon>Pseudomonadati</taxon>
        <taxon>Bacteroidota</taxon>
        <taxon>Cytophagia</taxon>
        <taxon>Cytophagales</taxon>
        <taxon>Rhodocytophagaceae</taxon>
        <taxon>Rhodocytophaga</taxon>
    </lineage>
</organism>
<feature type="domain" description="O-methyltransferase dimerisation" evidence="5">
    <location>
        <begin position="31"/>
        <end position="101"/>
    </location>
</feature>
<protein>
    <submittedName>
        <fullName evidence="6">Class I SAM-dependent methyltransferase</fullName>
        <ecNumber evidence="6">2.1.-.-</ecNumber>
    </submittedName>
</protein>
<proteinExistence type="predicted"/>
<dbReference type="EMBL" id="JAUKPO010000007">
    <property type="protein sequence ID" value="MDO1447397.1"/>
    <property type="molecule type" value="Genomic_DNA"/>
</dbReference>
<dbReference type="PIRSF" id="PIRSF005739">
    <property type="entry name" value="O-mtase"/>
    <property type="match status" value="1"/>
</dbReference>
<sequence>MKLTVSPDNVLETIAKWSGMAPMPLVHTNIAFIKARIIFDAVHLGIFEALKGEKKSLPEIAAACNLNATALRSMLGALTSADYLTYANEKFGLAPQAKKWLLKDAKQSLYYQMLFSEIMWDFMGGLREFMKTGRGLQYHDTFTAAQWDSYQKGMYAIARVTSPEVGQRTPLPKGATKMLDIGGSHGLYSEELCRRHPLLHSTILDLPAAVEKAKPILASSPVKDKIHYLPGDALQDDLGNNQYDLVFMANLVHHFTHEQNVALCKKIYKALKPGGHIIIQEFIRPETPTSADQVGSVLDVFFALTSTSGTWAVNEISRWQKEAGFKPKKQIKFIAIPGAAQVVAVKPI</sequence>
<name>A0ABT8R5P2_9BACT</name>
<dbReference type="InterPro" id="IPR036390">
    <property type="entry name" value="WH_DNA-bd_sf"/>
</dbReference>
<dbReference type="EC" id="2.1.-.-" evidence="6"/>
<dbReference type="SUPFAM" id="SSF53335">
    <property type="entry name" value="S-adenosyl-L-methionine-dependent methyltransferases"/>
    <property type="match status" value="1"/>
</dbReference>
<dbReference type="GO" id="GO:0032259">
    <property type="term" value="P:methylation"/>
    <property type="evidence" value="ECO:0007669"/>
    <property type="project" value="UniProtKB-KW"/>
</dbReference>
<dbReference type="SUPFAM" id="SSF46785">
    <property type="entry name" value="Winged helix' DNA-binding domain"/>
    <property type="match status" value="1"/>
</dbReference>
<evidence type="ECO:0000256" key="3">
    <source>
        <dbReference type="ARBA" id="ARBA00022691"/>
    </source>
</evidence>
<keyword evidence="1 6" id="KW-0489">Methyltransferase</keyword>
<dbReference type="PANTHER" id="PTHR43712:SF2">
    <property type="entry name" value="O-METHYLTRANSFERASE CICE"/>
    <property type="match status" value="1"/>
</dbReference>
<evidence type="ECO:0000313" key="7">
    <source>
        <dbReference type="Proteomes" id="UP001168528"/>
    </source>
</evidence>
<dbReference type="InterPro" id="IPR016461">
    <property type="entry name" value="COMT-like"/>
</dbReference>
<dbReference type="CDD" id="cd02440">
    <property type="entry name" value="AdoMet_MTases"/>
    <property type="match status" value="1"/>
</dbReference>
<dbReference type="InterPro" id="IPR012967">
    <property type="entry name" value="COMT_dimerisation"/>
</dbReference>
<keyword evidence="2 6" id="KW-0808">Transferase</keyword>
<dbReference type="Pfam" id="PF08100">
    <property type="entry name" value="Dimerisation"/>
    <property type="match status" value="1"/>
</dbReference>
<evidence type="ECO:0000256" key="2">
    <source>
        <dbReference type="ARBA" id="ARBA00022679"/>
    </source>
</evidence>
<comment type="caution">
    <text evidence="6">The sequence shown here is derived from an EMBL/GenBank/DDBJ whole genome shotgun (WGS) entry which is preliminary data.</text>
</comment>
<feature type="domain" description="O-methyltransferase C-terminal" evidence="4">
    <location>
        <begin position="149"/>
        <end position="326"/>
    </location>
</feature>
<dbReference type="RefSeq" id="WP_302038201.1">
    <property type="nucleotide sequence ID" value="NZ_JAUKPO010000007.1"/>
</dbReference>
<dbReference type="PROSITE" id="PS51683">
    <property type="entry name" value="SAM_OMT_II"/>
    <property type="match status" value="1"/>
</dbReference>
<dbReference type="Gene3D" id="1.10.10.10">
    <property type="entry name" value="Winged helix-like DNA-binding domain superfamily/Winged helix DNA-binding domain"/>
    <property type="match status" value="1"/>
</dbReference>
<evidence type="ECO:0000313" key="6">
    <source>
        <dbReference type="EMBL" id="MDO1447397.1"/>
    </source>
</evidence>
<keyword evidence="7" id="KW-1185">Reference proteome</keyword>
<reference evidence="6" key="1">
    <citation type="submission" date="2023-07" db="EMBL/GenBank/DDBJ databases">
        <title>The genome sequence of Rhodocytophaga aerolata KACC 12507.</title>
        <authorList>
            <person name="Zhang X."/>
        </authorList>
    </citation>
    <scope>NUCLEOTIDE SEQUENCE</scope>
    <source>
        <strain evidence="6">KACC 12507</strain>
    </source>
</reference>
<dbReference type="InterPro" id="IPR001077">
    <property type="entry name" value="COMT_C"/>
</dbReference>
<dbReference type="Gene3D" id="3.40.50.150">
    <property type="entry name" value="Vaccinia Virus protein VP39"/>
    <property type="match status" value="1"/>
</dbReference>
<dbReference type="InterPro" id="IPR036388">
    <property type="entry name" value="WH-like_DNA-bd_sf"/>
</dbReference>
<dbReference type="Pfam" id="PF00891">
    <property type="entry name" value="Methyltransf_2"/>
    <property type="match status" value="1"/>
</dbReference>
<dbReference type="GO" id="GO:0008168">
    <property type="term" value="F:methyltransferase activity"/>
    <property type="evidence" value="ECO:0007669"/>
    <property type="project" value="UniProtKB-KW"/>
</dbReference>